<accession>A0A084UDM2</accession>
<keyword evidence="2" id="KW-1185">Reference proteome</keyword>
<reference evidence="1 2" key="1">
    <citation type="submission" date="2014-05" db="EMBL/GenBank/DDBJ databases">
        <title>Draft Genome Sequence of Nitratireductor basaltis Strain UMTGB225, A Marine Bacterium Isolated from Green Barrel Tunicate.</title>
        <authorList>
            <person name="Gan H.Y."/>
        </authorList>
    </citation>
    <scope>NUCLEOTIDE SEQUENCE [LARGE SCALE GENOMIC DNA]</scope>
    <source>
        <strain evidence="1 2">UMTGB225</strain>
    </source>
</reference>
<dbReference type="Proteomes" id="UP000053675">
    <property type="component" value="Unassembled WGS sequence"/>
</dbReference>
<sequence>MSAIIEIERTHATASGERFRVWHEGEILVKSCREPLCDGARALVAKGVTGRVQMRRKGSDQIDMQGLIAVLATQTVTEGQSSGPRFTKWFQHWASEAG</sequence>
<evidence type="ECO:0000313" key="2">
    <source>
        <dbReference type="Proteomes" id="UP000053675"/>
    </source>
</evidence>
<dbReference type="STRING" id="472175.EL18_02100"/>
<protein>
    <submittedName>
        <fullName evidence="1">Uncharacterized protein</fullName>
    </submittedName>
</protein>
<dbReference type="RefSeq" id="WP_036482570.1">
    <property type="nucleotide sequence ID" value="NZ_JMQM01000001.1"/>
</dbReference>
<dbReference type="OrthoDB" id="9894575at2"/>
<organism evidence="1 2">
    <name type="scientific">Nitratireductor basaltis</name>
    <dbReference type="NCBI Taxonomy" id="472175"/>
    <lineage>
        <taxon>Bacteria</taxon>
        <taxon>Pseudomonadati</taxon>
        <taxon>Pseudomonadota</taxon>
        <taxon>Alphaproteobacteria</taxon>
        <taxon>Hyphomicrobiales</taxon>
        <taxon>Phyllobacteriaceae</taxon>
        <taxon>Nitratireductor</taxon>
    </lineage>
</organism>
<dbReference type="AlphaFoldDB" id="A0A084UDM2"/>
<evidence type="ECO:0000313" key="1">
    <source>
        <dbReference type="EMBL" id="KFB11058.1"/>
    </source>
</evidence>
<proteinExistence type="predicted"/>
<dbReference type="EMBL" id="JMQM01000001">
    <property type="protein sequence ID" value="KFB11058.1"/>
    <property type="molecule type" value="Genomic_DNA"/>
</dbReference>
<dbReference type="PATRIC" id="fig|472175.3.peg.2096"/>
<gene>
    <name evidence="1" type="ORF">EL18_02100</name>
</gene>
<comment type="caution">
    <text evidence="1">The sequence shown here is derived from an EMBL/GenBank/DDBJ whole genome shotgun (WGS) entry which is preliminary data.</text>
</comment>
<name>A0A084UDM2_9HYPH</name>